<dbReference type="Proteomes" id="UP000701680">
    <property type="component" value="Unassembled WGS sequence"/>
</dbReference>
<proteinExistence type="predicted"/>
<dbReference type="PANTHER" id="PTHR42756">
    <property type="entry name" value="TRANSCRIPTIONAL REGULATOR, MARR"/>
    <property type="match status" value="1"/>
</dbReference>
<dbReference type="InterPro" id="IPR000835">
    <property type="entry name" value="HTH_MarR-typ"/>
</dbReference>
<dbReference type="SMART" id="SM00347">
    <property type="entry name" value="HTH_MARR"/>
    <property type="match status" value="1"/>
</dbReference>
<evidence type="ECO:0000256" key="1">
    <source>
        <dbReference type="ARBA" id="ARBA00023015"/>
    </source>
</evidence>
<evidence type="ECO:0000313" key="5">
    <source>
        <dbReference type="EMBL" id="NSK13766.1"/>
    </source>
</evidence>
<reference evidence="7 8" key="1">
    <citation type="journal article" date="2020" name="Cell Host Microbe">
        <title>Functional and Genomic Variation between Human-Derived Isolates of Lachnospiraceae Reveals Inter- and Intra-Species Diversity.</title>
        <authorList>
            <person name="Sorbara M.T."/>
            <person name="Littmann E.R."/>
            <person name="Fontana E."/>
            <person name="Moody T.U."/>
            <person name="Kohout C.E."/>
            <person name="Gjonbalaj M."/>
            <person name="Eaton V."/>
            <person name="Seok R."/>
            <person name="Leiner I.M."/>
            <person name="Pamer E.G."/>
        </authorList>
    </citation>
    <scope>NUCLEOTIDE SEQUENCE [LARGE SCALE GENOMIC DNA]</scope>
    <source>
        <strain evidence="6 7">MSK.17.11</strain>
        <strain evidence="5 8">MSK.17.38</strain>
    </source>
</reference>
<feature type="domain" description="HTH marR-type" evidence="4">
    <location>
        <begin position="5"/>
        <end position="139"/>
    </location>
</feature>
<evidence type="ECO:0000313" key="8">
    <source>
        <dbReference type="Proteomes" id="UP000701680"/>
    </source>
</evidence>
<reference evidence="6" key="2">
    <citation type="submission" date="2020-02" db="EMBL/GenBank/DDBJ databases">
        <authorList>
            <person name="Littmann E."/>
            <person name="Sorbara M."/>
        </authorList>
    </citation>
    <scope>NUCLEOTIDE SEQUENCE</scope>
    <source>
        <strain evidence="6">MSK.17.11</strain>
        <strain evidence="5">MSK.17.38</strain>
    </source>
</reference>
<name>A0A850HJB1_9FIRM</name>
<dbReference type="RefSeq" id="WP_173814261.1">
    <property type="nucleotide sequence ID" value="NZ_JAAITX010000001.1"/>
</dbReference>
<accession>A0A850HJB1</accession>
<evidence type="ECO:0000256" key="3">
    <source>
        <dbReference type="ARBA" id="ARBA00023163"/>
    </source>
</evidence>
<dbReference type="AlphaFoldDB" id="A0A850HJB1"/>
<gene>
    <name evidence="6" type="ORF">G5A66_00275</name>
    <name evidence="5" type="ORF">G5A75_02530</name>
</gene>
<comment type="caution">
    <text evidence="6">The sequence shown here is derived from an EMBL/GenBank/DDBJ whole genome shotgun (WGS) entry which is preliminary data.</text>
</comment>
<dbReference type="EMBL" id="JAAIUO010000001">
    <property type="protein sequence ID" value="NSK13766.1"/>
    <property type="molecule type" value="Genomic_DNA"/>
</dbReference>
<keyword evidence="3" id="KW-0804">Transcription</keyword>
<evidence type="ECO:0000259" key="4">
    <source>
        <dbReference type="PROSITE" id="PS50995"/>
    </source>
</evidence>
<dbReference type="PANTHER" id="PTHR42756:SF1">
    <property type="entry name" value="TRANSCRIPTIONAL REPRESSOR OF EMRAB OPERON"/>
    <property type="match status" value="1"/>
</dbReference>
<dbReference type="Pfam" id="PF12802">
    <property type="entry name" value="MarR_2"/>
    <property type="match status" value="1"/>
</dbReference>
<evidence type="ECO:0000256" key="2">
    <source>
        <dbReference type="ARBA" id="ARBA00023125"/>
    </source>
</evidence>
<dbReference type="EMBL" id="JAAITX010000001">
    <property type="protein sequence ID" value="NVH57103.1"/>
    <property type="molecule type" value="Genomic_DNA"/>
</dbReference>
<organism evidence="6 7">
    <name type="scientific">Dorea phocaeensis</name>
    <dbReference type="NCBI Taxonomy" id="2040291"/>
    <lineage>
        <taxon>Bacteria</taxon>
        <taxon>Bacillati</taxon>
        <taxon>Bacillota</taxon>
        <taxon>Clostridia</taxon>
        <taxon>Lachnospirales</taxon>
        <taxon>Lachnospiraceae</taxon>
        <taxon>Dorea</taxon>
    </lineage>
</organism>
<dbReference type="GO" id="GO:0003677">
    <property type="term" value="F:DNA binding"/>
    <property type="evidence" value="ECO:0007669"/>
    <property type="project" value="UniProtKB-KW"/>
</dbReference>
<dbReference type="Proteomes" id="UP000528555">
    <property type="component" value="Unassembled WGS sequence"/>
</dbReference>
<keyword evidence="1" id="KW-0805">Transcription regulation</keyword>
<evidence type="ECO:0000313" key="6">
    <source>
        <dbReference type="EMBL" id="NVH57103.1"/>
    </source>
</evidence>
<dbReference type="SUPFAM" id="SSF46785">
    <property type="entry name" value="Winged helix' DNA-binding domain"/>
    <property type="match status" value="1"/>
</dbReference>
<dbReference type="InterPro" id="IPR036390">
    <property type="entry name" value="WH_DNA-bd_sf"/>
</dbReference>
<dbReference type="InterPro" id="IPR036388">
    <property type="entry name" value="WH-like_DNA-bd_sf"/>
</dbReference>
<evidence type="ECO:0000313" key="7">
    <source>
        <dbReference type="Proteomes" id="UP000528555"/>
    </source>
</evidence>
<dbReference type="PROSITE" id="PS50995">
    <property type="entry name" value="HTH_MARR_2"/>
    <property type="match status" value="1"/>
</dbReference>
<dbReference type="GO" id="GO:0003700">
    <property type="term" value="F:DNA-binding transcription factor activity"/>
    <property type="evidence" value="ECO:0007669"/>
    <property type="project" value="InterPro"/>
</dbReference>
<keyword evidence="2" id="KW-0238">DNA-binding</keyword>
<keyword evidence="7" id="KW-1185">Reference proteome</keyword>
<protein>
    <submittedName>
        <fullName evidence="6">MarR family transcriptional regulator</fullName>
    </submittedName>
</protein>
<dbReference type="Gene3D" id="1.10.10.10">
    <property type="entry name" value="Winged helix-like DNA-binding domain superfamily/Winged helix DNA-binding domain"/>
    <property type="match status" value="1"/>
</dbReference>
<sequence length="152" mass="17625">MINRFEMLTTGIAQIQKKIQKIRRLKMNSFGLKGAHVMCIYYLHQNPEGLTAADLSRKCVEDKAAISRILSELEKNHFIYYEESSLGKKYRAKVKLTLEGEAYARRISKVILKITERSSQGISEEERKIFYRVLSIISENLDHVCQELESEP</sequence>